<keyword evidence="6 9" id="KW-0482">Metalloprotease</keyword>
<keyword evidence="7" id="KW-0732">Signal</keyword>
<evidence type="ECO:0000256" key="1">
    <source>
        <dbReference type="ARBA" id="ARBA00001947"/>
    </source>
</evidence>
<evidence type="ECO:0000256" key="4">
    <source>
        <dbReference type="ARBA" id="ARBA00022801"/>
    </source>
</evidence>
<evidence type="ECO:0000256" key="6">
    <source>
        <dbReference type="ARBA" id="ARBA00023049"/>
    </source>
</evidence>
<feature type="domain" description="Peptidase M48" evidence="8">
    <location>
        <begin position="63"/>
        <end position="263"/>
    </location>
</feature>
<dbReference type="PANTHER" id="PTHR22726">
    <property type="entry name" value="METALLOENDOPEPTIDASE OMA1"/>
    <property type="match status" value="1"/>
</dbReference>
<dbReference type="AlphaFoldDB" id="A0A923MP25"/>
<keyword evidence="2" id="KW-0645">Protease</keyword>
<keyword evidence="4" id="KW-0378">Hydrolase</keyword>
<dbReference type="Proteomes" id="UP000608513">
    <property type="component" value="Unassembled WGS sequence"/>
</dbReference>
<dbReference type="RefSeq" id="WP_187075405.1">
    <property type="nucleotide sequence ID" value="NZ_JACORT010000002.1"/>
</dbReference>
<keyword evidence="5" id="KW-0862">Zinc</keyword>
<evidence type="ECO:0000313" key="9">
    <source>
        <dbReference type="EMBL" id="MBC5782648.1"/>
    </source>
</evidence>
<evidence type="ECO:0000256" key="3">
    <source>
        <dbReference type="ARBA" id="ARBA00022723"/>
    </source>
</evidence>
<protein>
    <submittedName>
        <fullName evidence="9">M48 family metalloprotease</fullName>
    </submittedName>
</protein>
<comment type="cofactor">
    <cofactor evidence="1">
        <name>Zn(2+)</name>
        <dbReference type="ChEBI" id="CHEBI:29105"/>
    </cofactor>
</comment>
<dbReference type="GO" id="GO:0004222">
    <property type="term" value="F:metalloendopeptidase activity"/>
    <property type="evidence" value="ECO:0007669"/>
    <property type="project" value="InterPro"/>
</dbReference>
<keyword evidence="10" id="KW-1185">Reference proteome</keyword>
<keyword evidence="3" id="KW-0479">Metal-binding</keyword>
<comment type="caution">
    <text evidence="9">The sequence shown here is derived from an EMBL/GenBank/DDBJ whole genome shotgun (WGS) entry which is preliminary data.</text>
</comment>
<dbReference type="PANTHER" id="PTHR22726:SF24">
    <property type="entry name" value="M48 FAMILY METALLOPEPTIDASE"/>
    <property type="match status" value="1"/>
</dbReference>
<feature type="signal peptide" evidence="7">
    <location>
        <begin position="1"/>
        <end position="20"/>
    </location>
</feature>
<dbReference type="CDD" id="cd07333">
    <property type="entry name" value="M48C_bepA_like"/>
    <property type="match status" value="1"/>
</dbReference>
<name>A0A923MP25_9BURK</name>
<proteinExistence type="predicted"/>
<evidence type="ECO:0000256" key="7">
    <source>
        <dbReference type="SAM" id="SignalP"/>
    </source>
</evidence>
<organism evidence="9 10">
    <name type="scientific">Ramlibacter cellulosilyticus</name>
    <dbReference type="NCBI Taxonomy" id="2764187"/>
    <lineage>
        <taxon>Bacteria</taxon>
        <taxon>Pseudomonadati</taxon>
        <taxon>Pseudomonadota</taxon>
        <taxon>Betaproteobacteria</taxon>
        <taxon>Burkholderiales</taxon>
        <taxon>Comamonadaceae</taxon>
        <taxon>Ramlibacter</taxon>
    </lineage>
</organism>
<evidence type="ECO:0000256" key="2">
    <source>
        <dbReference type="ARBA" id="ARBA00022670"/>
    </source>
</evidence>
<dbReference type="GO" id="GO:0046872">
    <property type="term" value="F:metal ion binding"/>
    <property type="evidence" value="ECO:0007669"/>
    <property type="project" value="UniProtKB-KW"/>
</dbReference>
<dbReference type="Pfam" id="PF01435">
    <property type="entry name" value="Peptidase_M48"/>
    <property type="match status" value="1"/>
</dbReference>
<evidence type="ECO:0000313" key="10">
    <source>
        <dbReference type="Proteomes" id="UP000608513"/>
    </source>
</evidence>
<evidence type="ECO:0000259" key="8">
    <source>
        <dbReference type="Pfam" id="PF01435"/>
    </source>
</evidence>
<dbReference type="GO" id="GO:0016020">
    <property type="term" value="C:membrane"/>
    <property type="evidence" value="ECO:0007669"/>
    <property type="project" value="TreeGrafter"/>
</dbReference>
<sequence>MPMHPLRPLLLSVLLLSACASQVLNPVTGRTELSVMDEAAEIKEGAKAHEGVLQEYGVYANPRLQAYVNEVGQKLAAQSHRANLKWTFTVLDSPEINAFALPGGYVYVTRGIMAYLESEAELAGVMGHEIGHVTARHGAQRATREQAAGIGVLAASVLGAVLEAGGIGGAGNLAGQLSQTAAAGYIASYSRDQESQADQLGAEYLSRNRYDPRNMIDVIQVLKRQEQFAADMAKAEGKPASSGASWLSSHPANDKRLADIQAYAARYKEQSGYGDDGRARYLQAIAGMTFGDSAEQGLVRGRNFYHQELGIALTAPAGWKIQNAPEAIALVNPAGDAGLVVRLVPPKAGTTHEEVIRNVVKPVDGRVERRSLHGLSATHFAGTVRNQQGQSRNVALTLVTGPGDRNYWLQQAAKSNEARQRAQAGLAEAEASFRAMTAADKAAAKAWSVQAAPYPRGGFAELAKASPLPAGTAEAQLKLMNGVYGGGAEPKVGEMVKVVR</sequence>
<dbReference type="InterPro" id="IPR001915">
    <property type="entry name" value="Peptidase_M48"/>
</dbReference>
<dbReference type="InterPro" id="IPR051156">
    <property type="entry name" value="Mito/Outer_Membr_Metalloprot"/>
</dbReference>
<dbReference type="EMBL" id="JACORT010000002">
    <property type="protein sequence ID" value="MBC5782648.1"/>
    <property type="molecule type" value="Genomic_DNA"/>
</dbReference>
<reference evidence="9" key="1">
    <citation type="submission" date="2020-08" db="EMBL/GenBank/DDBJ databases">
        <title>Ramlibacter sp. USB13 16S ribosomal RNA gene genome sequencing and assembly.</title>
        <authorList>
            <person name="Kang M."/>
        </authorList>
    </citation>
    <scope>NUCLEOTIDE SEQUENCE</scope>
    <source>
        <strain evidence="9">USB13</strain>
    </source>
</reference>
<evidence type="ECO:0000256" key="5">
    <source>
        <dbReference type="ARBA" id="ARBA00022833"/>
    </source>
</evidence>
<dbReference type="Gene3D" id="3.30.2010.10">
    <property type="entry name" value="Metalloproteases ('zincins'), catalytic domain"/>
    <property type="match status" value="1"/>
</dbReference>
<feature type="chain" id="PRO_5038080787" evidence="7">
    <location>
        <begin position="21"/>
        <end position="500"/>
    </location>
</feature>
<dbReference type="PROSITE" id="PS51257">
    <property type="entry name" value="PROKAR_LIPOPROTEIN"/>
    <property type="match status" value="1"/>
</dbReference>
<gene>
    <name evidence="9" type="ORF">H8N03_06800</name>
</gene>
<dbReference type="GO" id="GO:0051603">
    <property type="term" value="P:proteolysis involved in protein catabolic process"/>
    <property type="evidence" value="ECO:0007669"/>
    <property type="project" value="TreeGrafter"/>
</dbReference>
<accession>A0A923MP25</accession>